<dbReference type="InterPro" id="IPR027430">
    <property type="entry name" value="Retinal_BS"/>
</dbReference>
<gene>
    <name evidence="19" type="primary">opn4xb</name>
</gene>
<reference evidence="19" key="3">
    <citation type="submission" date="2025-09" db="UniProtKB">
        <authorList>
            <consortium name="Ensembl"/>
        </authorList>
    </citation>
    <scope>IDENTIFICATION</scope>
</reference>
<evidence type="ECO:0000259" key="18">
    <source>
        <dbReference type="PROSITE" id="PS50262"/>
    </source>
</evidence>
<feature type="domain" description="G-protein coupled receptors family 1 profile" evidence="18">
    <location>
        <begin position="46"/>
        <end position="308"/>
    </location>
</feature>
<evidence type="ECO:0000256" key="14">
    <source>
        <dbReference type="ARBA" id="ARBA00023224"/>
    </source>
</evidence>
<dbReference type="OMA" id="CGEKGRI"/>
<comment type="subcellular location">
    <subcellularLocation>
        <location evidence="2">Cell projection</location>
        <location evidence="2">Cilium</location>
        <location evidence="2">Photoreceptor outer segment</location>
    </subcellularLocation>
    <subcellularLocation>
        <location evidence="1 17">Membrane</location>
        <topology evidence="1 17">Multi-pass membrane protein</topology>
    </subcellularLocation>
</comment>
<dbReference type="InterPro" id="IPR000276">
    <property type="entry name" value="GPCR_Rhodpsn"/>
</dbReference>
<dbReference type="GO" id="GO:0007601">
    <property type="term" value="P:visual perception"/>
    <property type="evidence" value="ECO:0007669"/>
    <property type="project" value="InterPro"/>
</dbReference>
<evidence type="ECO:0000256" key="8">
    <source>
        <dbReference type="ARBA" id="ARBA00022989"/>
    </source>
</evidence>
<feature type="transmembrane region" description="Helical" evidence="17">
    <location>
        <begin position="255"/>
        <end position="279"/>
    </location>
</feature>
<dbReference type="PROSITE" id="PS00237">
    <property type="entry name" value="G_PROTEIN_RECEP_F1_1"/>
    <property type="match status" value="1"/>
</dbReference>
<evidence type="ECO:0000256" key="15">
    <source>
        <dbReference type="ARBA" id="ARBA00023273"/>
    </source>
</evidence>
<dbReference type="Gene3D" id="1.20.1070.10">
    <property type="entry name" value="Rhodopsin 7-helix transmembrane proteins"/>
    <property type="match status" value="1"/>
</dbReference>
<evidence type="ECO:0000313" key="19">
    <source>
        <dbReference type="Ensembl" id="ENSSAUP00010024126.1"/>
    </source>
</evidence>
<comment type="function">
    <text evidence="16">Photoreceptor implicated in non-image-forming responses to light.</text>
</comment>
<dbReference type="Ensembl" id="ENSSAUT00010025493.1">
    <property type="protein sequence ID" value="ENSSAUP00010024126.1"/>
    <property type="gene ID" value="ENSSAUG00010010598.1"/>
</dbReference>
<dbReference type="InterPro" id="IPR017452">
    <property type="entry name" value="GPCR_Rhodpsn_7TM"/>
</dbReference>
<organism evidence="19 20">
    <name type="scientific">Sparus aurata</name>
    <name type="common">Gilthead sea bream</name>
    <dbReference type="NCBI Taxonomy" id="8175"/>
    <lineage>
        <taxon>Eukaryota</taxon>
        <taxon>Metazoa</taxon>
        <taxon>Chordata</taxon>
        <taxon>Craniata</taxon>
        <taxon>Vertebrata</taxon>
        <taxon>Euteleostomi</taxon>
        <taxon>Actinopterygii</taxon>
        <taxon>Neopterygii</taxon>
        <taxon>Teleostei</taxon>
        <taxon>Neoteleostei</taxon>
        <taxon>Acanthomorphata</taxon>
        <taxon>Eupercaria</taxon>
        <taxon>Spariformes</taxon>
        <taxon>Sparidae</taxon>
        <taxon>Sparus</taxon>
    </lineage>
</organism>
<keyword evidence="13 17" id="KW-0675">Receptor</keyword>
<evidence type="ECO:0000313" key="20">
    <source>
        <dbReference type="Proteomes" id="UP000472265"/>
    </source>
</evidence>
<dbReference type="GO" id="GO:0007602">
    <property type="term" value="P:phototransduction"/>
    <property type="evidence" value="ECO:0007669"/>
    <property type="project" value="UniProtKB-KW"/>
</dbReference>
<evidence type="ECO:0000256" key="1">
    <source>
        <dbReference type="ARBA" id="ARBA00004141"/>
    </source>
</evidence>
<dbReference type="GO" id="GO:0004930">
    <property type="term" value="F:G protein-coupled receptor activity"/>
    <property type="evidence" value="ECO:0007669"/>
    <property type="project" value="UniProtKB-KW"/>
</dbReference>
<proteinExistence type="inferred from homology"/>
<feature type="transmembrane region" description="Helical" evidence="17">
    <location>
        <begin position="291"/>
        <end position="311"/>
    </location>
</feature>
<comment type="similarity">
    <text evidence="17">Belongs to the G-protein coupled receptor 1 family. Opsin subfamily.</text>
</comment>
<feature type="transmembrane region" description="Helical" evidence="17">
    <location>
        <begin position="104"/>
        <end position="125"/>
    </location>
</feature>
<dbReference type="PROSITE" id="PS50262">
    <property type="entry name" value="G_PROTEIN_RECEP_F1_2"/>
    <property type="match status" value="1"/>
</dbReference>
<evidence type="ECO:0000256" key="13">
    <source>
        <dbReference type="ARBA" id="ARBA00023170"/>
    </source>
</evidence>
<dbReference type="Proteomes" id="UP000472265">
    <property type="component" value="Chromosome 5"/>
</dbReference>
<evidence type="ECO:0000256" key="6">
    <source>
        <dbReference type="ARBA" id="ARBA00022692"/>
    </source>
</evidence>
<keyword evidence="10 17" id="KW-0297">G-protein coupled receptor</keyword>
<dbReference type="SUPFAM" id="SSF81321">
    <property type="entry name" value="Family A G protein-coupled receptor-like"/>
    <property type="match status" value="1"/>
</dbReference>
<dbReference type="AlphaFoldDB" id="A0A671VHK6"/>
<accession>A0A671VHK6</accession>
<dbReference type="GO" id="GO:0009881">
    <property type="term" value="F:photoreceptor activity"/>
    <property type="evidence" value="ECO:0007669"/>
    <property type="project" value="UniProtKB-KW"/>
</dbReference>
<dbReference type="InterPro" id="IPR001760">
    <property type="entry name" value="Opsin"/>
</dbReference>
<dbReference type="GeneTree" id="ENSGT01150000286935"/>
<keyword evidence="12" id="KW-1015">Disulfide bond</keyword>
<reference evidence="19" key="1">
    <citation type="submission" date="2021-04" db="EMBL/GenBank/DDBJ databases">
        <authorList>
            <consortium name="Wellcome Sanger Institute Data Sharing"/>
        </authorList>
    </citation>
    <scope>NUCLEOTIDE SEQUENCE [LARGE SCALE GENOMIC DNA]</scope>
</reference>
<name>A0A671VHK6_SPAAU</name>
<evidence type="ECO:0000256" key="11">
    <source>
        <dbReference type="ARBA" id="ARBA00023136"/>
    </source>
</evidence>
<dbReference type="Pfam" id="PF00001">
    <property type="entry name" value="7tm_1"/>
    <property type="match status" value="1"/>
</dbReference>
<evidence type="ECO:0000256" key="7">
    <source>
        <dbReference type="ARBA" id="ARBA00022925"/>
    </source>
</evidence>
<dbReference type="InterPro" id="IPR050125">
    <property type="entry name" value="GPCR_opsins"/>
</dbReference>
<keyword evidence="11 17" id="KW-0472">Membrane</keyword>
<keyword evidence="6 17" id="KW-0812">Transmembrane</keyword>
<dbReference type="CDD" id="cd15336">
    <property type="entry name" value="7tmA_Melanopsin"/>
    <property type="match status" value="1"/>
</dbReference>
<evidence type="ECO:0000256" key="4">
    <source>
        <dbReference type="ARBA" id="ARBA00022543"/>
    </source>
</evidence>
<keyword evidence="5 17" id="KW-0716">Sensory transduction</keyword>
<evidence type="ECO:0000256" key="3">
    <source>
        <dbReference type="ARBA" id="ARBA00013487"/>
    </source>
</evidence>
<evidence type="ECO:0000256" key="9">
    <source>
        <dbReference type="ARBA" id="ARBA00022991"/>
    </source>
</evidence>
<keyword evidence="14 17" id="KW-0807">Transducer</keyword>
<keyword evidence="20" id="KW-1185">Reference proteome</keyword>
<protein>
    <recommendedName>
        <fullName evidence="3">Rhodopsin</fullName>
    </recommendedName>
</protein>
<evidence type="ECO:0000256" key="12">
    <source>
        <dbReference type="ARBA" id="ARBA00023157"/>
    </source>
</evidence>
<keyword evidence="15" id="KW-0966">Cell projection</keyword>
<evidence type="ECO:0000256" key="10">
    <source>
        <dbReference type="ARBA" id="ARBA00023040"/>
    </source>
</evidence>
<feature type="transmembrane region" description="Helical" evidence="17">
    <location>
        <begin position="67"/>
        <end position="92"/>
    </location>
</feature>
<dbReference type="FunFam" id="1.20.1070.10:FF:000044">
    <property type="entry name" value="Opsin, ultraviolet-sensitive"/>
    <property type="match status" value="1"/>
</dbReference>
<keyword evidence="4 17" id="KW-0600">Photoreceptor protein</keyword>
<dbReference type="GO" id="GO:0001750">
    <property type="term" value="C:photoreceptor outer segment"/>
    <property type="evidence" value="ECO:0007669"/>
    <property type="project" value="UniProtKB-SubCell"/>
</dbReference>
<evidence type="ECO:0000256" key="16">
    <source>
        <dbReference type="ARBA" id="ARBA00059157"/>
    </source>
</evidence>
<feature type="transmembrane region" description="Helical" evidence="17">
    <location>
        <begin position="194"/>
        <end position="221"/>
    </location>
</feature>
<keyword evidence="9 17" id="KW-0157">Chromophore</keyword>
<evidence type="ECO:0000256" key="17">
    <source>
        <dbReference type="RuleBase" id="RU004951"/>
    </source>
</evidence>
<dbReference type="PRINTS" id="PR00238">
    <property type="entry name" value="OPSIN"/>
</dbReference>
<dbReference type="PRINTS" id="PR00237">
    <property type="entry name" value="GPCRRHODOPSN"/>
</dbReference>
<keyword evidence="8 17" id="KW-1133">Transmembrane helix</keyword>
<feature type="transmembrane region" description="Helical" evidence="17">
    <location>
        <begin position="30"/>
        <end position="55"/>
    </location>
</feature>
<dbReference type="GO" id="GO:0016020">
    <property type="term" value="C:membrane"/>
    <property type="evidence" value="ECO:0007669"/>
    <property type="project" value="UniProtKB-SubCell"/>
</dbReference>
<evidence type="ECO:0000256" key="2">
    <source>
        <dbReference type="ARBA" id="ARBA00004504"/>
    </source>
</evidence>
<dbReference type="PANTHER" id="PTHR24240">
    <property type="entry name" value="OPSIN"/>
    <property type="match status" value="1"/>
</dbReference>
<keyword evidence="7 17" id="KW-0681">Retinal protein</keyword>
<sequence>MWSTESMEPEKAHTQSSFFNKVDVPDHAHYIVALFIFVIGTLGVTGNALVMFAFYSNKKLRNLPNYFIVNLAVSDFLMAFTQSPIFFINCLYKEWVFGEMGCKMYAFCGALFGITSMINLLAISIDRYVVITKPLQAIHWSSKRRTTLAILMVWLYSLAWSLAPLVGWSSYIPEGLMTSCTWDYVTYTLANRSYTMMLCCFVFFIPLGIIFYCYLFMFLAIRKTSREVERLGTQVRKSTLIQQKSIKSEWKLAKIAFVVIVVYVLSWSPYACVTLISWAGYSNILSPYSKAVPAIIAKASTIYNPFIYAIIHNKYRMTLAENIPCLRFLSPAPRKECISSSISESSFRDSIISRQSTASRTHFITASMNYFFGSGQVSSHWLCSALQVFKDVEMEPLGKKSGDSFKSMSSYSQSYRGMSRKKRLERRTANIRTAEKHPSAMNASPCACENELVSSSLTIATLPLLVLTRKRSQSLTNEISDAREKKGGISNKLSGHRSDSFDSLNFGKIPSAASRSPQSVPRIIVISPTSESSLISHDSACLEDSVESMEGNVFVSLNFSSEVFEAVELLS</sequence>
<evidence type="ECO:0000256" key="5">
    <source>
        <dbReference type="ARBA" id="ARBA00022606"/>
    </source>
</evidence>
<feature type="transmembrane region" description="Helical" evidence="17">
    <location>
        <begin position="146"/>
        <end position="168"/>
    </location>
</feature>
<reference evidence="19" key="2">
    <citation type="submission" date="2025-08" db="UniProtKB">
        <authorList>
            <consortium name="Ensembl"/>
        </authorList>
    </citation>
    <scope>IDENTIFICATION</scope>
</reference>
<dbReference type="PROSITE" id="PS00238">
    <property type="entry name" value="OPSIN"/>
    <property type="match status" value="1"/>
</dbReference>
<dbReference type="SMART" id="SM01381">
    <property type="entry name" value="7TM_GPCR_Srsx"/>
    <property type="match status" value="1"/>
</dbReference>
<dbReference type="InParanoid" id="A0A671VHK6"/>